<sequence>MPTTKTVNNLPVLNKTITHWDKVETALGERVLLPDGATHDVAIDLAMSIQDAETAVTVERNALSAAQGTRDATRRAAHTVAQQARLSLKGLAKNAPDLYGLPTLLAITSAPAVLLENYTDIASVWERVNALPQARVPAAKLPLRIPLEENNGIVHITLEQFRARIDALRAAADTLATAESTVTEGIVERKRLHEQAGTVVKDYAGVARGLLPAGHALLKTIPTLSAG</sequence>
<dbReference type="AlphaFoldDB" id="A0A7W9W915"/>
<evidence type="ECO:0000313" key="1">
    <source>
        <dbReference type="EMBL" id="MBB6053358.1"/>
    </source>
</evidence>
<reference evidence="1 2" key="1">
    <citation type="submission" date="2020-08" db="EMBL/GenBank/DDBJ databases">
        <title>Genomic Encyclopedia of Type Strains, Phase IV (KMG-IV): sequencing the most valuable type-strain genomes for metagenomic binning, comparative biology and taxonomic classification.</title>
        <authorList>
            <person name="Goeker M."/>
        </authorList>
    </citation>
    <scope>NUCLEOTIDE SEQUENCE [LARGE SCALE GENOMIC DNA]</scope>
    <source>
        <strain evidence="1 2">DSM 23562</strain>
    </source>
</reference>
<name>A0A7W9W915_ARMRO</name>
<keyword evidence="2" id="KW-1185">Reference proteome</keyword>
<dbReference type="Proteomes" id="UP000520814">
    <property type="component" value="Unassembled WGS sequence"/>
</dbReference>
<protein>
    <submittedName>
        <fullName evidence="1">Uncharacterized protein</fullName>
    </submittedName>
</protein>
<organism evidence="1 2">
    <name type="scientific">Armatimonas rosea</name>
    <dbReference type="NCBI Taxonomy" id="685828"/>
    <lineage>
        <taxon>Bacteria</taxon>
        <taxon>Bacillati</taxon>
        <taxon>Armatimonadota</taxon>
        <taxon>Armatimonadia</taxon>
        <taxon>Armatimonadales</taxon>
        <taxon>Armatimonadaceae</taxon>
        <taxon>Armatimonas</taxon>
    </lineage>
</organism>
<accession>A0A7W9W915</accession>
<dbReference type="RefSeq" id="WP_184203452.1">
    <property type="nucleotide sequence ID" value="NZ_JACHGW010000006.1"/>
</dbReference>
<proteinExistence type="predicted"/>
<dbReference type="EMBL" id="JACHGW010000006">
    <property type="protein sequence ID" value="MBB6053358.1"/>
    <property type="molecule type" value="Genomic_DNA"/>
</dbReference>
<gene>
    <name evidence="1" type="ORF">HNQ39_005192</name>
</gene>
<comment type="caution">
    <text evidence="1">The sequence shown here is derived from an EMBL/GenBank/DDBJ whole genome shotgun (WGS) entry which is preliminary data.</text>
</comment>
<evidence type="ECO:0000313" key="2">
    <source>
        <dbReference type="Proteomes" id="UP000520814"/>
    </source>
</evidence>